<dbReference type="GO" id="GO:0010420">
    <property type="term" value="F:polyprenyldihydroxybenzoate methyltransferase activity"/>
    <property type="evidence" value="ECO:0007669"/>
    <property type="project" value="TreeGrafter"/>
</dbReference>
<dbReference type="GO" id="GO:0032259">
    <property type="term" value="P:methylation"/>
    <property type="evidence" value="ECO:0007669"/>
    <property type="project" value="UniProtKB-KW"/>
</dbReference>
<reference evidence="5" key="1">
    <citation type="submission" date="2023-03" db="EMBL/GenBank/DDBJ databases">
        <title>Actinorhabdospora filicis NBRC 111898.</title>
        <authorList>
            <person name="Ichikawa N."/>
            <person name="Sato H."/>
            <person name="Tonouchi N."/>
        </authorList>
    </citation>
    <scope>NUCLEOTIDE SEQUENCE</scope>
    <source>
        <strain evidence="5">NBRC 111898</strain>
    </source>
</reference>
<dbReference type="InterPro" id="IPR029063">
    <property type="entry name" value="SAM-dependent_MTases_sf"/>
</dbReference>
<evidence type="ECO:0000256" key="3">
    <source>
        <dbReference type="ARBA" id="ARBA00022691"/>
    </source>
</evidence>
<dbReference type="SUPFAM" id="SSF53335">
    <property type="entry name" value="S-adenosyl-L-methionine-dependent methyltransferases"/>
    <property type="match status" value="1"/>
</dbReference>
<keyword evidence="3" id="KW-0949">S-adenosyl-L-methionine</keyword>
<keyword evidence="2" id="KW-0808">Transferase</keyword>
<dbReference type="InterPro" id="IPR013216">
    <property type="entry name" value="Methyltransf_11"/>
</dbReference>
<dbReference type="Pfam" id="PF08241">
    <property type="entry name" value="Methyltransf_11"/>
    <property type="match status" value="1"/>
</dbReference>
<dbReference type="PANTHER" id="PTHR43464">
    <property type="entry name" value="METHYLTRANSFERASE"/>
    <property type="match status" value="1"/>
</dbReference>
<proteinExistence type="predicted"/>
<dbReference type="EMBL" id="BSTX01000001">
    <property type="protein sequence ID" value="GLZ76913.1"/>
    <property type="molecule type" value="Genomic_DNA"/>
</dbReference>
<sequence>MVEANDPRLYDDLADAWWDPRGPFAMLHWLAGARAKLIGAPPRPGALLVDVGCGGGLLAGHVRGFRHLGVDLRPPALRTAAAHGVVPVAGDATRLPLASGVADVVAAGEILEHVPDWRAAVAEACRVLAPGGLFVADTLADTWLCRLAAVHIGERLPGVPRGIHDPALFVPPRELAAECARHGVGVETRGLRPRIGPLVRWLTRSRRRTVSVDALAPTRSTSTLYQVWGRKSA</sequence>
<dbReference type="Gene3D" id="3.40.50.150">
    <property type="entry name" value="Vaccinia Virus protein VP39"/>
    <property type="match status" value="1"/>
</dbReference>
<feature type="domain" description="Methyltransferase type 11" evidence="4">
    <location>
        <begin position="49"/>
        <end position="135"/>
    </location>
</feature>
<dbReference type="PANTHER" id="PTHR43464:SF19">
    <property type="entry name" value="UBIQUINONE BIOSYNTHESIS O-METHYLTRANSFERASE, MITOCHONDRIAL"/>
    <property type="match status" value="1"/>
</dbReference>
<organism evidence="5 6">
    <name type="scientific">Actinorhabdospora filicis</name>
    <dbReference type="NCBI Taxonomy" id="1785913"/>
    <lineage>
        <taxon>Bacteria</taxon>
        <taxon>Bacillati</taxon>
        <taxon>Actinomycetota</taxon>
        <taxon>Actinomycetes</taxon>
        <taxon>Micromonosporales</taxon>
        <taxon>Micromonosporaceae</taxon>
        <taxon>Actinorhabdospora</taxon>
    </lineage>
</organism>
<name>A0A9W6W8F0_9ACTN</name>
<dbReference type="Proteomes" id="UP001165079">
    <property type="component" value="Unassembled WGS sequence"/>
</dbReference>
<evidence type="ECO:0000313" key="5">
    <source>
        <dbReference type="EMBL" id="GLZ76913.1"/>
    </source>
</evidence>
<evidence type="ECO:0000313" key="6">
    <source>
        <dbReference type="Proteomes" id="UP001165079"/>
    </source>
</evidence>
<accession>A0A9W6W8F0</accession>
<gene>
    <name evidence="5" type="primary">ubiG</name>
    <name evidence="5" type="ORF">Afil01_17200</name>
</gene>
<dbReference type="CDD" id="cd02440">
    <property type="entry name" value="AdoMet_MTases"/>
    <property type="match status" value="1"/>
</dbReference>
<evidence type="ECO:0000256" key="2">
    <source>
        <dbReference type="ARBA" id="ARBA00022679"/>
    </source>
</evidence>
<evidence type="ECO:0000256" key="1">
    <source>
        <dbReference type="ARBA" id="ARBA00022603"/>
    </source>
</evidence>
<dbReference type="AlphaFoldDB" id="A0A9W6W8F0"/>
<comment type="caution">
    <text evidence="5">The sequence shown here is derived from an EMBL/GenBank/DDBJ whole genome shotgun (WGS) entry which is preliminary data.</text>
</comment>
<keyword evidence="1" id="KW-0489">Methyltransferase</keyword>
<evidence type="ECO:0000259" key="4">
    <source>
        <dbReference type="Pfam" id="PF08241"/>
    </source>
</evidence>
<keyword evidence="5" id="KW-0830">Ubiquinone</keyword>
<protein>
    <submittedName>
        <fullName evidence="5">Ubiquinone biosynthesis O-methyltransferase</fullName>
    </submittedName>
</protein>
<keyword evidence="6" id="KW-1185">Reference proteome</keyword>